<keyword evidence="3 5" id="KW-0540">Nuclease</keyword>
<dbReference type="EMBL" id="CP002801">
    <property type="protein sequence ID" value="AEH10635.1"/>
    <property type="molecule type" value="Genomic_DNA"/>
</dbReference>
<dbReference type="InterPro" id="IPR012337">
    <property type="entry name" value="RNaseH-like_sf"/>
</dbReference>
<evidence type="ECO:0000256" key="6">
    <source>
        <dbReference type="SAM" id="MobiDB-lite"/>
    </source>
</evidence>
<dbReference type="GO" id="GO:0000967">
    <property type="term" value="P:rRNA 5'-end processing"/>
    <property type="evidence" value="ECO:0007669"/>
    <property type="project" value="UniProtKB-UniRule"/>
</dbReference>
<sequence>MNRRTGVHVGIDVGTVRIGVAASDPDARIAFPVTTLRRGTRLNSDLDEIAMIVRDRHAVEVVVGLPTRLSGLPGPAARKAREYADLLAARVAPVPVRLVDERLTTVVAHRRMAERGLRARDRRAVVDQEAAVQILQSALDIPHDAGASDAVATRREPDRHADDT</sequence>
<dbReference type="Pfam" id="PF03652">
    <property type="entry name" value="RuvX"/>
    <property type="match status" value="1"/>
</dbReference>
<dbReference type="RefSeq" id="WP_013874527.1">
    <property type="nucleotide sequence ID" value="NC_015656.1"/>
</dbReference>
<organism evidence="8 9">
    <name type="scientific">Candidatus Protofrankia datiscae</name>
    <dbReference type="NCBI Taxonomy" id="2716812"/>
    <lineage>
        <taxon>Bacteria</taxon>
        <taxon>Bacillati</taxon>
        <taxon>Actinomycetota</taxon>
        <taxon>Actinomycetes</taxon>
        <taxon>Frankiales</taxon>
        <taxon>Frankiaceae</taxon>
        <taxon>Protofrankia</taxon>
    </lineage>
</organism>
<dbReference type="InterPro" id="IPR037027">
    <property type="entry name" value="YqgF/RNaseH-like_dom_sf"/>
</dbReference>
<gene>
    <name evidence="8" type="ordered locus">FsymDg_3331</name>
</gene>
<dbReference type="GO" id="GO:0004518">
    <property type="term" value="F:nuclease activity"/>
    <property type="evidence" value="ECO:0007669"/>
    <property type="project" value="UniProtKB-KW"/>
</dbReference>
<keyword evidence="9" id="KW-1185">Reference proteome</keyword>
<dbReference type="STRING" id="656024.FsymDg_3331"/>
<accession>F8AV58</accession>
<feature type="compositionally biased region" description="Basic and acidic residues" evidence="6">
    <location>
        <begin position="152"/>
        <end position="164"/>
    </location>
</feature>
<dbReference type="PANTHER" id="PTHR33317:SF4">
    <property type="entry name" value="POLYNUCLEOTIDYL TRANSFERASE, RIBONUCLEASE H-LIKE SUPERFAMILY PROTEIN"/>
    <property type="match status" value="1"/>
</dbReference>
<keyword evidence="2 5" id="KW-0690">Ribosome biogenesis</keyword>
<dbReference type="GO" id="GO:0016788">
    <property type="term" value="F:hydrolase activity, acting on ester bonds"/>
    <property type="evidence" value="ECO:0007669"/>
    <property type="project" value="UniProtKB-UniRule"/>
</dbReference>
<evidence type="ECO:0000256" key="1">
    <source>
        <dbReference type="ARBA" id="ARBA00022490"/>
    </source>
</evidence>
<comment type="similarity">
    <text evidence="5">Belongs to the YqgF HJR family.</text>
</comment>
<evidence type="ECO:0000259" key="7">
    <source>
        <dbReference type="SMART" id="SM00732"/>
    </source>
</evidence>
<proteinExistence type="inferred from homology"/>
<evidence type="ECO:0000256" key="3">
    <source>
        <dbReference type="ARBA" id="ARBA00022722"/>
    </source>
</evidence>
<evidence type="ECO:0000256" key="5">
    <source>
        <dbReference type="HAMAP-Rule" id="MF_00651"/>
    </source>
</evidence>
<dbReference type="HOGENOM" id="CLU_098240_0_1_11"/>
<dbReference type="NCBIfam" id="TIGR00250">
    <property type="entry name" value="RNAse_H_YqgF"/>
    <property type="match status" value="1"/>
</dbReference>
<dbReference type="InterPro" id="IPR006641">
    <property type="entry name" value="YqgF/RNaseH-like_dom"/>
</dbReference>
<keyword evidence="4 5" id="KW-0378">Hydrolase</keyword>
<dbReference type="EC" id="3.1.-.-" evidence="5"/>
<reference evidence="8 9" key="1">
    <citation type="submission" date="2011-05" db="EMBL/GenBank/DDBJ databases">
        <title>Complete sequence of chromosome of Frankia symbiont of Datisca glomerata.</title>
        <authorList>
            <consortium name="US DOE Joint Genome Institute"/>
            <person name="Lucas S."/>
            <person name="Han J."/>
            <person name="Lapidus A."/>
            <person name="Cheng J.-F."/>
            <person name="Goodwin L."/>
            <person name="Pitluck S."/>
            <person name="Peters L."/>
            <person name="Mikhailova N."/>
            <person name="Chertkov O."/>
            <person name="Teshima H."/>
            <person name="Han C."/>
            <person name="Tapia R."/>
            <person name="Land M."/>
            <person name="Hauser L."/>
            <person name="Kyrpides N."/>
            <person name="Ivanova N."/>
            <person name="Pagani I."/>
            <person name="Berry A."/>
            <person name="Pawlowski K."/>
            <person name="Persson T."/>
            <person name="Vanden Heuvel B."/>
            <person name="Benson D."/>
            <person name="Woyke T."/>
        </authorList>
    </citation>
    <scope>NUCLEOTIDE SEQUENCE [LARGE SCALE GENOMIC DNA]</scope>
    <source>
        <strain evidence="9">4085684</strain>
    </source>
</reference>
<feature type="region of interest" description="Disordered" evidence="6">
    <location>
        <begin position="145"/>
        <end position="164"/>
    </location>
</feature>
<dbReference type="PANTHER" id="PTHR33317">
    <property type="entry name" value="POLYNUCLEOTIDYL TRANSFERASE, RIBONUCLEASE H-LIKE SUPERFAMILY PROTEIN"/>
    <property type="match status" value="1"/>
</dbReference>
<evidence type="ECO:0000256" key="2">
    <source>
        <dbReference type="ARBA" id="ARBA00022517"/>
    </source>
</evidence>
<evidence type="ECO:0000313" key="9">
    <source>
        <dbReference type="Proteomes" id="UP000001549"/>
    </source>
</evidence>
<comment type="subcellular location">
    <subcellularLocation>
        <location evidence="5">Cytoplasm</location>
    </subcellularLocation>
</comment>
<dbReference type="KEGG" id="fsy:FsymDg_3331"/>
<dbReference type="CDD" id="cd16964">
    <property type="entry name" value="YqgF"/>
    <property type="match status" value="1"/>
</dbReference>
<comment type="function">
    <text evidence="5">Could be a nuclease involved in processing of the 5'-end of pre-16S rRNA.</text>
</comment>
<protein>
    <recommendedName>
        <fullName evidence="5">Putative pre-16S rRNA nuclease</fullName>
        <ecNumber evidence="5">3.1.-.-</ecNumber>
    </recommendedName>
</protein>
<dbReference type="Gene3D" id="3.30.420.140">
    <property type="entry name" value="YqgF/RNase H-like domain"/>
    <property type="match status" value="1"/>
</dbReference>
<feature type="domain" description="YqgF/RNase H-like" evidence="7">
    <location>
        <begin position="6"/>
        <end position="108"/>
    </location>
</feature>
<evidence type="ECO:0000256" key="4">
    <source>
        <dbReference type="ARBA" id="ARBA00022801"/>
    </source>
</evidence>
<dbReference type="SUPFAM" id="SSF53098">
    <property type="entry name" value="Ribonuclease H-like"/>
    <property type="match status" value="1"/>
</dbReference>
<dbReference type="GO" id="GO:0005829">
    <property type="term" value="C:cytosol"/>
    <property type="evidence" value="ECO:0007669"/>
    <property type="project" value="TreeGrafter"/>
</dbReference>
<dbReference type="AlphaFoldDB" id="F8AV58"/>
<name>F8AV58_9ACTN</name>
<keyword evidence="1 5" id="KW-0963">Cytoplasm</keyword>
<dbReference type="InterPro" id="IPR005227">
    <property type="entry name" value="YqgF"/>
</dbReference>
<dbReference type="HAMAP" id="MF_00651">
    <property type="entry name" value="Nuclease_YqgF"/>
    <property type="match status" value="1"/>
</dbReference>
<evidence type="ECO:0000313" key="8">
    <source>
        <dbReference type="EMBL" id="AEH10635.1"/>
    </source>
</evidence>
<dbReference type="eggNOG" id="COG0816">
    <property type="taxonomic scope" value="Bacteria"/>
</dbReference>
<dbReference type="Proteomes" id="UP000001549">
    <property type="component" value="Chromosome"/>
</dbReference>
<dbReference type="SMART" id="SM00732">
    <property type="entry name" value="YqgFc"/>
    <property type="match status" value="1"/>
</dbReference>